<accession>A0AAE8HJF7</accession>
<reference evidence="2 3" key="1">
    <citation type="submission" date="2016-10" db="EMBL/GenBank/DDBJ databases">
        <authorList>
            <person name="Varghese N."/>
            <person name="Submissions S."/>
        </authorList>
    </citation>
    <scope>NUCLEOTIDE SEQUENCE [LARGE SCALE GENOMIC DNA]</scope>
    <source>
        <strain evidence="2 3">Sb17</strain>
    </source>
</reference>
<dbReference type="GO" id="GO:0016758">
    <property type="term" value="F:hexosyltransferase activity"/>
    <property type="evidence" value="ECO:0007669"/>
    <property type="project" value="UniProtKB-ARBA"/>
</dbReference>
<keyword evidence="2" id="KW-0808">Transferase</keyword>
<evidence type="ECO:0000313" key="3">
    <source>
        <dbReference type="Proteomes" id="UP000182107"/>
    </source>
</evidence>
<dbReference type="CDD" id="cd00761">
    <property type="entry name" value="Glyco_tranf_GTA_type"/>
    <property type="match status" value="1"/>
</dbReference>
<dbReference type="Gene3D" id="3.90.550.10">
    <property type="entry name" value="Spore Coat Polysaccharide Biosynthesis Protein SpsA, Chain A"/>
    <property type="match status" value="1"/>
</dbReference>
<evidence type="ECO:0000313" key="2">
    <source>
        <dbReference type="EMBL" id="SDW26093.1"/>
    </source>
</evidence>
<name>A0AAE8HJF7_STREI</name>
<dbReference type="InterPro" id="IPR001173">
    <property type="entry name" value="Glyco_trans_2-like"/>
</dbReference>
<dbReference type="Proteomes" id="UP000182107">
    <property type="component" value="Unassembled WGS sequence"/>
</dbReference>
<dbReference type="EMBL" id="FNMW01000001">
    <property type="protein sequence ID" value="SDW26093.1"/>
    <property type="molecule type" value="Genomic_DNA"/>
</dbReference>
<sequence length="332" mass="38331">MKNNKLVSIILPVYNVEEYLEECFNSIIEQTYSNIEIIFVDDGSTDNSASLLDRYKEIDSRVKVFHKENGGVSSAKNTGLKYASGDYITFIDPDDYVSDDYVEYLLSLVSDNNADIAYTTKFFDNYNTTQVDEELIKVVDSDEALYQILTYQISVAVWNKIYKKDLLLNNNILFYEDIFMGEGFNFNVLAFKHAKTIATSNKKIYFYRRDNNNSATTKFKIEKWENAILAIERIKSNLDSKTNSKVKDAIKFAEWRTNVDAFTLLNTANQAKLYSDFNKKTLLVGKKYSNLALKLKPSKKDRLRAILIKFSPGLLPKLLVFRRKLHKVDVKN</sequence>
<dbReference type="SUPFAM" id="SSF53448">
    <property type="entry name" value="Nucleotide-diphospho-sugar transferases"/>
    <property type="match status" value="1"/>
</dbReference>
<gene>
    <name evidence="2" type="ORF">SAMN05216415_0332</name>
</gene>
<feature type="domain" description="Glycosyltransferase 2-like" evidence="1">
    <location>
        <begin position="8"/>
        <end position="131"/>
    </location>
</feature>
<dbReference type="AlphaFoldDB" id="A0AAE8HJF7"/>
<evidence type="ECO:0000259" key="1">
    <source>
        <dbReference type="Pfam" id="PF00535"/>
    </source>
</evidence>
<organism evidence="2 3">
    <name type="scientific">Streptococcus equinus</name>
    <name type="common">Streptococcus bovis</name>
    <dbReference type="NCBI Taxonomy" id="1335"/>
    <lineage>
        <taxon>Bacteria</taxon>
        <taxon>Bacillati</taxon>
        <taxon>Bacillota</taxon>
        <taxon>Bacilli</taxon>
        <taxon>Lactobacillales</taxon>
        <taxon>Streptococcaceae</taxon>
        <taxon>Streptococcus</taxon>
    </lineage>
</organism>
<dbReference type="PANTHER" id="PTHR22916:SF3">
    <property type="entry name" value="UDP-GLCNAC:BETAGAL BETA-1,3-N-ACETYLGLUCOSAMINYLTRANSFERASE-LIKE PROTEIN 1"/>
    <property type="match status" value="1"/>
</dbReference>
<dbReference type="InterPro" id="IPR029044">
    <property type="entry name" value="Nucleotide-diphossugar_trans"/>
</dbReference>
<proteinExistence type="predicted"/>
<dbReference type="RefSeq" id="WP_074601721.1">
    <property type="nucleotide sequence ID" value="NZ_FNMW01000001.1"/>
</dbReference>
<dbReference type="PANTHER" id="PTHR22916">
    <property type="entry name" value="GLYCOSYLTRANSFERASE"/>
    <property type="match status" value="1"/>
</dbReference>
<comment type="caution">
    <text evidence="2">The sequence shown here is derived from an EMBL/GenBank/DDBJ whole genome shotgun (WGS) entry which is preliminary data.</text>
</comment>
<dbReference type="Pfam" id="PF00535">
    <property type="entry name" value="Glycos_transf_2"/>
    <property type="match status" value="1"/>
</dbReference>
<protein>
    <submittedName>
        <fullName evidence="2">Glycosyl transferase family 2</fullName>
    </submittedName>
</protein>